<protein>
    <recommendedName>
        <fullName evidence="4">DUF4231 domain-containing protein</fullName>
    </recommendedName>
</protein>
<sequence>MTQKNKELKPKKSQQDLSQETNFELLREITEKQQIILKKHRVSYGVWVFLNFLSVFITSVIIILNLYAIRYNPRPDETMPFFVAIAILSATITFLVSIRTFFAISDKKEKLNYIIAENQNYIEQLKKSIKRKKNKTSGEPEENQNNTIEIKFNLDK</sequence>
<gene>
    <name evidence="2" type="ORF">OIE46_01995</name>
</gene>
<evidence type="ECO:0000313" key="3">
    <source>
        <dbReference type="Proteomes" id="UP001164481"/>
    </source>
</evidence>
<dbReference type="RefSeq" id="WP_239610847.1">
    <property type="nucleotide sequence ID" value="NZ_CP069379.1"/>
</dbReference>
<name>A0AAX3F1W9_MYCSY</name>
<keyword evidence="1" id="KW-0472">Membrane</keyword>
<dbReference type="EMBL" id="CP107525">
    <property type="protein sequence ID" value="UZW64137.1"/>
    <property type="molecule type" value="Genomic_DNA"/>
</dbReference>
<feature type="transmembrane region" description="Helical" evidence="1">
    <location>
        <begin position="44"/>
        <end position="69"/>
    </location>
</feature>
<proteinExistence type="predicted"/>
<evidence type="ECO:0000313" key="2">
    <source>
        <dbReference type="EMBL" id="UZW64137.1"/>
    </source>
</evidence>
<dbReference type="Proteomes" id="UP001164481">
    <property type="component" value="Chromosome"/>
</dbReference>
<reference evidence="2" key="2">
    <citation type="submission" date="2022-11" db="EMBL/GenBank/DDBJ databases">
        <title>complete genomes of mycoplasma synoviae ZX313 strain and SD2 strain.</title>
        <authorList>
            <person name="Zhong Q."/>
        </authorList>
    </citation>
    <scope>NUCLEOTIDE SEQUENCE</scope>
    <source>
        <strain evidence="2">SD2</strain>
    </source>
</reference>
<keyword evidence="1" id="KW-0812">Transmembrane</keyword>
<evidence type="ECO:0000256" key="1">
    <source>
        <dbReference type="SAM" id="Phobius"/>
    </source>
</evidence>
<feature type="transmembrane region" description="Helical" evidence="1">
    <location>
        <begin position="81"/>
        <end position="102"/>
    </location>
</feature>
<evidence type="ECO:0008006" key="4">
    <source>
        <dbReference type="Google" id="ProtNLM"/>
    </source>
</evidence>
<organism evidence="2 3">
    <name type="scientific">Mycoplasmopsis synoviae</name>
    <name type="common">Mycoplasma synoviae</name>
    <dbReference type="NCBI Taxonomy" id="2109"/>
    <lineage>
        <taxon>Bacteria</taxon>
        <taxon>Bacillati</taxon>
        <taxon>Mycoplasmatota</taxon>
        <taxon>Mycoplasmoidales</taxon>
        <taxon>Metamycoplasmataceae</taxon>
        <taxon>Mycoplasmopsis</taxon>
    </lineage>
</organism>
<keyword evidence="1" id="KW-1133">Transmembrane helix</keyword>
<accession>A0AAX3F1W9</accession>
<reference evidence="2" key="1">
    <citation type="submission" date="2022-10" db="EMBL/GenBank/DDBJ databases">
        <authorList>
            <person name="Wei X."/>
        </authorList>
    </citation>
    <scope>NUCLEOTIDE SEQUENCE</scope>
    <source>
        <strain evidence="2">SD2</strain>
    </source>
</reference>
<dbReference type="AlphaFoldDB" id="A0AAX3F1W9"/>